<organism evidence="2 3">
    <name type="scientific">Hominisplanchenecus faecis</name>
    <dbReference type="NCBI Taxonomy" id="2885351"/>
    <lineage>
        <taxon>Bacteria</taxon>
        <taxon>Bacillati</taxon>
        <taxon>Bacillota</taxon>
        <taxon>Clostridia</taxon>
        <taxon>Lachnospirales</taxon>
        <taxon>Lachnospiraceae</taxon>
        <taxon>Hominisplanchenecus</taxon>
    </lineage>
</organism>
<feature type="domain" description="DUF1540" evidence="1">
    <location>
        <begin position="6"/>
        <end position="42"/>
    </location>
</feature>
<protein>
    <submittedName>
        <fullName evidence="2">DUF1540 domain-containing protein</fullName>
    </submittedName>
</protein>
<proteinExistence type="predicted"/>
<evidence type="ECO:0000313" key="3">
    <source>
        <dbReference type="Proteomes" id="UP001299235"/>
    </source>
</evidence>
<dbReference type="EMBL" id="JAJEQE010000074">
    <property type="protein sequence ID" value="MCC2150375.1"/>
    <property type="molecule type" value="Genomic_DNA"/>
</dbReference>
<comment type="caution">
    <text evidence="2">The sequence shown here is derived from an EMBL/GenBank/DDBJ whole genome shotgun (WGS) entry which is preliminary data.</text>
</comment>
<evidence type="ECO:0000259" key="1">
    <source>
        <dbReference type="Pfam" id="PF07561"/>
    </source>
</evidence>
<name>A0ABS8EYU1_9FIRM</name>
<dbReference type="Pfam" id="PF07561">
    <property type="entry name" value="DUF1540"/>
    <property type="match status" value="2"/>
</dbReference>
<dbReference type="Proteomes" id="UP001299235">
    <property type="component" value="Unassembled WGS sequence"/>
</dbReference>
<dbReference type="InterPro" id="IPR011437">
    <property type="entry name" value="DUF1540"/>
</dbReference>
<feature type="domain" description="DUF1540" evidence="1">
    <location>
        <begin position="63"/>
        <end position="101"/>
    </location>
</feature>
<accession>A0ABS8EYU1</accession>
<gene>
    <name evidence="2" type="ORF">LKD42_14185</name>
</gene>
<reference evidence="2 3" key="1">
    <citation type="submission" date="2021-10" db="EMBL/GenBank/DDBJ databases">
        <title>Anaerobic single-cell dispensing facilitates the cultivation of human gut bacteria.</title>
        <authorList>
            <person name="Afrizal A."/>
        </authorList>
    </citation>
    <scope>NUCLEOTIDE SEQUENCE [LARGE SCALE GENOMIC DNA]</scope>
    <source>
        <strain evidence="2 3">CLA-AA-H246</strain>
    </source>
</reference>
<dbReference type="RefSeq" id="WP_022119056.1">
    <property type="nucleotide sequence ID" value="NZ_JAJEQE010000074.1"/>
</dbReference>
<evidence type="ECO:0000313" key="2">
    <source>
        <dbReference type="EMBL" id="MCC2150375.1"/>
    </source>
</evidence>
<keyword evidence="3" id="KW-1185">Reference proteome</keyword>
<sequence>MAMLVCSAQKCVYNDGMYCSKGDIKVGGENATRVQETCCTDFTERTTQGAKSSMGSASQKINVACEACHCVYNDEHKCTAGQIGIVGAGACTCEQTECGTFKCNCGK</sequence>